<feature type="transmembrane region" description="Helical" evidence="19">
    <location>
        <begin position="176"/>
        <end position="194"/>
    </location>
</feature>
<feature type="transmembrane region" description="Helical" evidence="19">
    <location>
        <begin position="79"/>
        <end position="97"/>
    </location>
</feature>
<keyword evidence="13 19" id="KW-1133">Transmembrane helix</keyword>
<evidence type="ECO:0000256" key="6">
    <source>
        <dbReference type="ARBA" id="ARBA00012487"/>
    </source>
</evidence>
<feature type="transmembrane region" description="Helical" evidence="19">
    <location>
        <begin position="109"/>
        <end position="128"/>
    </location>
</feature>
<comment type="catalytic activity">
    <reaction evidence="1 18">
        <text>a 1,2-diacyl-sn-glycero-3-phosphate + CTP + H(+) = a CDP-1,2-diacyl-sn-glycerol + diphosphate</text>
        <dbReference type="Rhea" id="RHEA:16229"/>
        <dbReference type="ChEBI" id="CHEBI:15378"/>
        <dbReference type="ChEBI" id="CHEBI:33019"/>
        <dbReference type="ChEBI" id="CHEBI:37563"/>
        <dbReference type="ChEBI" id="CHEBI:58332"/>
        <dbReference type="ChEBI" id="CHEBI:58608"/>
        <dbReference type="EC" id="2.7.7.41"/>
    </reaction>
</comment>
<evidence type="ECO:0000256" key="10">
    <source>
        <dbReference type="ARBA" id="ARBA00022679"/>
    </source>
</evidence>
<evidence type="ECO:0000256" key="5">
    <source>
        <dbReference type="ARBA" id="ARBA00010185"/>
    </source>
</evidence>
<dbReference type="RefSeq" id="WP_382255796.1">
    <property type="nucleotide sequence ID" value="NZ_JBHTBX010000004.1"/>
</dbReference>
<comment type="pathway">
    <text evidence="4">Lipid metabolism.</text>
</comment>
<keyword evidence="11 18" id="KW-0812">Transmembrane</keyword>
<dbReference type="EC" id="2.7.7.41" evidence="6 18"/>
<dbReference type="Pfam" id="PF01148">
    <property type="entry name" value="CTP_transf_1"/>
    <property type="match status" value="1"/>
</dbReference>
<evidence type="ECO:0000256" key="12">
    <source>
        <dbReference type="ARBA" id="ARBA00022695"/>
    </source>
</evidence>
<evidence type="ECO:0000256" key="8">
    <source>
        <dbReference type="ARBA" id="ARBA00022475"/>
    </source>
</evidence>
<evidence type="ECO:0000313" key="20">
    <source>
        <dbReference type="EMBL" id="MFC7434443.1"/>
    </source>
</evidence>
<feature type="transmembrane region" description="Helical" evidence="19">
    <location>
        <begin position="53"/>
        <end position="73"/>
    </location>
</feature>
<keyword evidence="21" id="KW-1185">Reference proteome</keyword>
<keyword evidence="16" id="KW-0594">Phospholipid biosynthesis</keyword>
<accession>A0ABW2R8N4</accession>
<evidence type="ECO:0000256" key="19">
    <source>
        <dbReference type="SAM" id="Phobius"/>
    </source>
</evidence>
<feature type="transmembrane region" description="Helical" evidence="19">
    <location>
        <begin position="214"/>
        <end position="234"/>
    </location>
</feature>
<dbReference type="PANTHER" id="PTHR46382:SF1">
    <property type="entry name" value="PHOSPHATIDATE CYTIDYLYLTRANSFERASE"/>
    <property type="match status" value="1"/>
</dbReference>
<evidence type="ECO:0000256" key="16">
    <source>
        <dbReference type="ARBA" id="ARBA00023209"/>
    </source>
</evidence>
<comment type="subcellular location">
    <subcellularLocation>
        <location evidence="2">Cell membrane</location>
        <topology evidence="2">Multi-pass membrane protein</topology>
    </subcellularLocation>
</comment>
<proteinExistence type="inferred from homology"/>
<evidence type="ECO:0000256" key="15">
    <source>
        <dbReference type="ARBA" id="ARBA00023136"/>
    </source>
</evidence>
<evidence type="ECO:0000256" key="1">
    <source>
        <dbReference type="ARBA" id="ARBA00001698"/>
    </source>
</evidence>
<comment type="caution">
    <text evidence="20">The sequence shown here is derived from an EMBL/GenBank/DDBJ whole genome shotgun (WGS) entry which is preliminary data.</text>
</comment>
<evidence type="ECO:0000256" key="3">
    <source>
        <dbReference type="ARBA" id="ARBA00005119"/>
    </source>
</evidence>
<keyword evidence="9" id="KW-0444">Lipid biosynthesis</keyword>
<gene>
    <name evidence="20" type="ORF">ACFQNJ_07965</name>
</gene>
<protein>
    <recommendedName>
        <fullName evidence="7 18">Phosphatidate cytidylyltransferase</fullName>
        <ecNumber evidence="6 18">2.7.7.41</ecNumber>
    </recommendedName>
</protein>
<evidence type="ECO:0000256" key="2">
    <source>
        <dbReference type="ARBA" id="ARBA00004651"/>
    </source>
</evidence>
<dbReference type="PANTHER" id="PTHR46382">
    <property type="entry name" value="PHOSPHATIDATE CYTIDYLYLTRANSFERASE"/>
    <property type="match status" value="1"/>
</dbReference>
<dbReference type="PROSITE" id="PS01315">
    <property type="entry name" value="CDS"/>
    <property type="match status" value="1"/>
</dbReference>
<reference evidence="21" key="1">
    <citation type="journal article" date="2019" name="Int. J. Syst. Evol. Microbiol.">
        <title>The Global Catalogue of Microorganisms (GCM) 10K type strain sequencing project: providing services to taxonomists for standard genome sequencing and annotation.</title>
        <authorList>
            <consortium name="The Broad Institute Genomics Platform"/>
            <consortium name="The Broad Institute Genome Sequencing Center for Infectious Disease"/>
            <person name="Wu L."/>
            <person name="Ma J."/>
        </authorList>
    </citation>
    <scope>NUCLEOTIDE SEQUENCE [LARGE SCALE GENOMIC DNA]</scope>
    <source>
        <strain evidence="21">CCUG 54518</strain>
    </source>
</reference>
<evidence type="ECO:0000256" key="14">
    <source>
        <dbReference type="ARBA" id="ARBA00023098"/>
    </source>
</evidence>
<dbReference type="InterPro" id="IPR000374">
    <property type="entry name" value="PC_trans"/>
</dbReference>
<evidence type="ECO:0000256" key="9">
    <source>
        <dbReference type="ARBA" id="ARBA00022516"/>
    </source>
</evidence>
<keyword evidence="17" id="KW-1208">Phospholipid metabolism</keyword>
<evidence type="ECO:0000256" key="17">
    <source>
        <dbReference type="ARBA" id="ARBA00023264"/>
    </source>
</evidence>
<name>A0ABW2R8N4_9BURK</name>
<keyword evidence="14" id="KW-0443">Lipid metabolism</keyword>
<sequence length="278" mass="30198">MLKQRIITALIMLAVLLPALFHSRIEFFALLTLVMIAAAGWEWCRLNGIQDSWSVAVGMGLGGLMGLLWWFSVLDQVQWVIWMVTSGVWALIAVTLLTRGVSQWGMWPAGLRLAGGCLLLAAAWLALVEARKMGLVYLLSVLTLVWMADIAAYFGGKTWGRRKLAPTISPAKSWEGAYSGFAGVCGLAAFWIWYDGLRQDDSVSIFGLMLAHGWIWLALAVISLTAMSVIGDLIESLVKRSAGVKDSSGLLPGHGGVLDRVDALLPVLPVALMFTQLP</sequence>
<evidence type="ECO:0000256" key="13">
    <source>
        <dbReference type="ARBA" id="ARBA00022989"/>
    </source>
</evidence>
<evidence type="ECO:0000256" key="4">
    <source>
        <dbReference type="ARBA" id="ARBA00005189"/>
    </source>
</evidence>
<comment type="similarity">
    <text evidence="5 18">Belongs to the CDS family.</text>
</comment>
<evidence type="ECO:0000256" key="18">
    <source>
        <dbReference type="RuleBase" id="RU003938"/>
    </source>
</evidence>
<dbReference type="GO" id="GO:0016779">
    <property type="term" value="F:nucleotidyltransferase activity"/>
    <property type="evidence" value="ECO:0007669"/>
    <property type="project" value="UniProtKB-KW"/>
</dbReference>
<keyword evidence="8" id="KW-1003">Cell membrane</keyword>
<comment type="pathway">
    <text evidence="3 18">Phospholipid metabolism; CDP-diacylglycerol biosynthesis; CDP-diacylglycerol from sn-glycerol 3-phosphate: step 3/3.</text>
</comment>
<organism evidence="20 21">
    <name type="scientific">Hydrogenophaga bisanensis</name>
    <dbReference type="NCBI Taxonomy" id="439611"/>
    <lineage>
        <taxon>Bacteria</taxon>
        <taxon>Pseudomonadati</taxon>
        <taxon>Pseudomonadota</taxon>
        <taxon>Betaproteobacteria</taxon>
        <taxon>Burkholderiales</taxon>
        <taxon>Comamonadaceae</taxon>
        <taxon>Hydrogenophaga</taxon>
    </lineage>
</organism>
<evidence type="ECO:0000313" key="21">
    <source>
        <dbReference type="Proteomes" id="UP001596495"/>
    </source>
</evidence>
<feature type="transmembrane region" description="Helical" evidence="19">
    <location>
        <begin position="27"/>
        <end position="44"/>
    </location>
</feature>
<evidence type="ECO:0000256" key="11">
    <source>
        <dbReference type="ARBA" id="ARBA00022692"/>
    </source>
</evidence>
<keyword evidence="10 18" id="KW-0808">Transferase</keyword>
<feature type="transmembrane region" description="Helical" evidence="19">
    <location>
        <begin position="134"/>
        <end position="155"/>
    </location>
</feature>
<keyword evidence="15 19" id="KW-0472">Membrane</keyword>
<dbReference type="Proteomes" id="UP001596495">
    <property type="component" value="Unassembled WGS sequence"/>
</dbReference>
<dbReference type="EMBL" id="JBHTBX010000004">
    <property type="protein sequence ID" value="MFC7434443.1"/>
    <property type="molecule type" value="Genomic_DNA"/>
</dbReference>
<keyword evidence="12 18" id="KW-0548">Nucleotidyltransferase</keyword>
<evidence type="ECO:0000256" key="7">
    <source>
        <dbReference type="ARBA" id="ARBA00019373"/>
    </source>
</evidence>